<name>A0AAV4QFH4_CAEEX</name>
<proteinExistence type="predicted"/>
<sequence length="74" mass="8464">MEDDSVPMPADQAGHNGTAFTPWCPYSPDDVLHPGFGKQGYQCQISGFELHPKAMINDKSNIKYLKIYDLWKYR</sequence>
<evidence type="ECO:0000313" key="2">
    <source>
        <dbReference type="Proteomes" id="UP001054945"/>
    </source>
</evidence>
<comment type="caution">
    <text evidence="1">The sequence shown here is derived from an EMBL/GenBank/DDBJ whole genome shotgun (WGS) entry which is preliminary data.</text>
</comment>
<dbReference type="Proteomes" id="UP001054945">
    <property type="component" value="Unassembled WGS sequence"/>
</dbReference>
<dbReference type="AlphaFoldDB" id="A0AAV4QFH4"/>
<accession>A0AAV4QFH4</accession>
<evidence type="ECO:0000313" key="1">
    <source>
        <dbReference type="EMBL" id="GIY06992.1"/>
    </source>
</evidence>
<dbReference type="EMBL" id="BPLR01006030">
    <property type="protein sequence ID" value="GIY06992.1"/>
    <property type="molecule type" value="Genomic_DNA"/>
</dbReference>
<protein>
    <submittedName>
        <fullName evidence="1">Uncharacterized protein</fullName>
    </submittedName>
</protein>
<organism evidence="1 2">
    <name type="scientific">Caerostris extrusa</name>
    <name type="common">Bark spider</name>
    <name type="synonym">Caerostris bankana</name>
    <dbReference type="NCBI Taxonomy" id="172846"/>
    <lineage>
        <taxon>Eukaryota</taxon>
        <taxon>Metazoa</taxon>
        <taxon>Ecdysozoa</taxon>
        <taxon>Arthropoda</taxon>
        <taxon>Chelicerata</taxon>
        <taxon>Arachnida</taxon>
        <taxon>Araneae</taxon>
        <taxon>Araneomorphae</taxon>
        <taxon>Entelegynae</taxon>
        <taxon>Araneoidea</taxon>
        <taxon>Araneidae</taxon>
        <taxon>Caerostris</taxon>
    </lineage>
</organism>
<reference evidence="1 2" key="1">
    <citation type="submission" date="2021-06" db="EMBL/GenBank/DDBJ databases">
        <title>Caerostris extrusa draft genome.</title>
        <authorList>
            <person name="Kono N."/>
            <person name="Arakawa K."/>
        </authorList>
    </citation>
    <scope>NUCLEOTIDE SEQUENCE [LARGE SCALE GENOMIC DNA]</scope>
</reference>
<gene>
    <name evidence="1" type="ORF">CEXT_154531</name>
</gene>
<keyword evidence="2" id="KW-1185">Reference proteome</keyword>